<evidence type="ECO:0000313" key="3">
    <source>
        <dbReference type="Proteomes" id="UP000186919"/>
    </source>
</evidence>
<organism evidence="2 3">
    <name type="scientific">Mycobacteroides immunogenum</name>
    <dbReference type="NCBI Taxonomy" id="83262"/>
    <lineage>
        <taxon>Bacteria</taxon>
        <taxon>Bacillati</taxon>
        <taxon>Actinomycetota</taxon>
        <taxon>Actinomycetes</taxon>
        <taxon>Mycobacteriales</taxon>
        <taxon>Mycobacteriaceae</taxon>
        <taxon>Mycobacteroides</taxon>
    </lineage>
</organism>
<comment type="caution">
    <text evidence="2">The sequence shown here is derived from an EMBL/GenBank/DDBJ whole genome shotgun (WGS) entry which is preliminary data.</text>
</comment>
<dbReference type="AlphaFoldDB" id="A0A179VDM2"/>
<dbReference type="RefSeq" id="WP_064627008.1">
    <property type="nucleotide sequence ID" value="NZ_LQYE01000001.1"/>
</dbReference>
<proteinExistence type="predicted"/>
<dbReference type="PANTHER" id="PTHR47751">
    <property type="entry name" value="SUPERFAMILY HYDROLASE, PUTATIVE (AFU_ORTHOLOGUE AFUA_2G16580)-RELATED"/>
    <property type="match status" value="1"/>
</dbReference>
<dbReference type="GO" id="GO:0016787">
    <property type="term" value="F:hydrolase activity"/>
    <property type="evidence" value="ECO:0007669"/>
    <property type="project" value="InterPro"/>
</dbReference>
<dbReference type="InterPro" id="IPR029058">
    <property type="entry name" value="AB_hydrolase_fold"/>
</dbReference>
<evidence type="ECO:0000259" key="1">
    <source>
        <dbReference type="Pfam" id="PF01738"/>
    </source>
</evidence>
<sequence>MTSITFPNGPISMAGELFLPPDFDDRATYPALITVHPGGGVKEQTAGLYAAKLAEQGFVTLAFDASFQGESGGDPHHLEDPDARVEDIRAAVDYLQALDYVAAERIGVWGICAGGGYAVTATMTDHRIKALGTVSAVNIGASWRRGWYGTGTDADAVPVLDAAAQQRTAEAGGAETAFAAYVPAEIDEDTPYDLAQASEYYLTDRAKHPNAKNKYLMAKSLSKIIAYDAFHLVEDLLTQPILIVAGSEAGSLWASTELHSRVRGEKKLVVVADATHMDFYDVPKYVDLAVAEAVPFFNKYLAREE</sequence>
<dbReference type="EMBL" id="LQYE01000001">
    <property type="protein sequence ID" value="OAT69854.1"/>
    <property type="molecule type" value="Genomic_DNA"/>
</dbReference>
<accession>A0A179VDM2</accession>
<protein>
    <recommendedName>
        <fullName evidence="1">Dienelactone hydrolase domain-containing protein</fullName>
    </recommendedName>
</protein>
<name>A0A179VDM2_9MYCO</name>
<dbReference type="Proteomes" id="UP000186919">
    <property type="component" value="Unassembled WGS sequence"/>
</dbReference>
<evidence type="ECO:0000313" key="2">
    <source>
        <dbReference type="EMBL" id="OAT69854.1"/>
    </source>
</evidence>
<dbReference type="Pfam" id="PF01738">
    <property type="entry name" value="DLH"/>
    <property type="match status" value="1"/>
</dbReference>
<dbReference type="InterPro" id="IPR051411">
    <property type="entry name" value="Polyketide_trans_af380"/>
</dbReference>
<dbReference type="PANTHER" id="PTHR47751:SF1">
    <property type="entry name" value="SUPERFAMILY HYDROLASE, PUTATIVE (AFU_ORTHOLOGUE AFUA_2G16580)-RELATED"/>
    <property type="match status" value="1"/>
</dbReference>
<reference evidence="2 3" key="1">
    <citation type="submission" date="2016-01" db="EMBL/GenBank/DDBJ databases">
        <title>Mycobacterium immunogenum strain CD11_6 genome sequencing and assembly.</title>
        <authorList>
            <person name="Kaur G."/>
            <person name="Nair G.R."/>
            <person name="Mayilraj S."/>
        </authorList>
    </citation>
    <scope>NUCLEOTIDE SEQUENCE [LARGE SCALE GENOMIC DNA]</scope>
    <source>
        <strain evidence="2 3">CD11-6</strain>
    </source>
</reference>
<dbReference type="SUPFAM" id="SSF53474">
    <property type="entry name" value="alpha/beta-Hydrolases"/>
    <property type="match status" value="1"/>
</dbReference>
<dbReference type="InterPro" id="IPR002925">
    <property type="entry name" value="Dienelactn_hydro"/>
</dbReference>
<dbReference type="Gene3D" id="3.40.50.1820">
    <property type="entry name" value="alpha/beta hydrolase"/>
    <property type="match status" value="1"/>
</dbReference>
<gene>
    <name evidence="2" type="ORF">AWB85_00090</name>
</gene>
<feature type="domain" description="Dienelactone hydrolase" evidence="1">
    <location>
        <begin position="27"/>
        <end position="130"/>
    </location>
</feature>
<dbReference type="Gene3D" id="1.10.10.800">
    <property type="match status" value="1"/>
</dbReference>